<protein>
    <submittedName>
        <fullName evidence="1">Zeta toxin family protein</fullName>
    </submittedName>
</protein>
<dbReference type="EMBL" id="CP104970">
    <property type="protein sequence ID" value="UXN57731.1"/>
    <property type="molecule type" value="Genomic_DNA"/>
</dbReference>
<accession>A0ACD4CVX7</accession>
<proteinExistence type="predicted"/>
<evidence type="ECO:0000313" key="2">
    <source>
        <dbReference type="Proteomes" id="UP001061991"/>
    </source>
</evidence>
<organism evidence="1 2">
    <name type="scientific">Phyllobacterium zundukense</name>
    <dbReference type="NCBI Taxonomy" id="1867719"/>
    <lineage>
        <taxon>Bacteria</taxon>
        <taxon>Pseudomonadati</taxon>
        <taxon>Pseudomonadota</taxon>
        <taxon>Alphaproteobacteria</taxon>
        <taxon>Hyphomicrobiales</taxon>
        <taxon>Phyllobacteriaceae</taxon>
        <taxon>Phyllobacterium</taxon>
    </lineage>
</organism>
<gene>
    <name evidence="1" type="ORF">N8E88_02665</name>
</gene>
<reference evidence="1" key="1">
    <citation type="submission" date="2022-09" db="EMBL/GenBank/DDBJ databases">
        <title>Interaction between co-microsymbionts with complementary sets of symbiotic genes in legume-rhizobium systems.</title>
        <authorList>
            <person name="Safronova V."/>
            <person name="Sazanova A."/>
            <person name="Afonin A."/>
            <person name="Chirak E."/>
        </authorList>
    </citation>
    <scope>NUCLEOTIDE SEQUENCE</scope>
    <source>
        <plasmid evidence="1">p_unnamed3</plasmid>
    </source>
</reference>
<geneLocation type="plasmid" evidence="1 2">
    <name>p_unnamed3</name>
</geneLocation>
<keyword evidence="2" id="KW-1185">Reference proteome</keyword>
<dbReference type="Proteomes" id="UP001061991">
    <property type="component" value="Plasmid p_unnamed3"/>
</dbReference>
<sequence>MAEEAVPGLLSAERNERIFRHDVLPDYLPEEMGRAARPRLILLGGQPGAGKTAVLIASHSELAKAGPTIRIVGDELRSYHPDFLTYQRQDPETASRFTQMDAGRWTEKLLAAAADRQVNIVFETTMRTPENVARVIRTVRDAGYEVDVRAVAVNPRLSWQGNLFRFEEMLHAGEAARIPPQHGHDAAVDGLRVSLEKLERERLVDRLQLRMRGGTVLYDNELWNSEWSRPPRARLALEQEQSRPLTRGELQRFADDWGFVLNRMTERKAPADRIAQVETRAAEDVSLLLAERRESGGPNGQDRDRTIFQRSADGLRLFVELYENTIRDAERRPIGNVEAHAAGRLTQTYIALRLVEVARELGLLPEDGKIVTTRAMVQDKRASTEFPAAHRLPADLAVETPDGTRRRLTEHFGRDLNRVAIDAQVFGPTDRMSRLANVADSWAEAAGMRKTFARAANSVADGRASADEAMTRMIEPGYAAAIARAGRRLERNMTFAERAAIATAIVDVNGKQFRPMRDDLRLRTVDLDNRARAKAMLEAVLAETARHDRLDPERRRVADAFVRGIAENEQTLGVGLERRSDPGRAPVPSSPLVPARHLPDLTALEIGERLQQSSRLADKRAEIEHLSRLVYGSRQAVSAPVRGIVDAQRGAAAGDDVRAGRLGEMAGEGSRWLRGATPERKTAEAHAPRLAAALADYGLAVDFERHQIVTQHREEQARQRVEVPQPSAALSTVLASEGDDRRRQLVGNDGLKRELERLSLAITKRFAPSDLANLKAGEIKDVATIHGIGEMRATDVRKVLRQVVDTRHALKVQSTERSRVEAMNLARR</sequence>
<evidence type="ECO:0000313" key="1">
    <source>
        <dbReference type="EMBL" id="UXN57731.1"/>
    </source>
</evidence>
<name>A0ACD4CVX7_9HYPH</name>
<keyword evidence="1" id="KW-0614">Plasmid</keyword>